<dbReference type="PANTHER" id="PTHR33529">
    <property type="entry name" value="SLR0882 PROTEIN-RELATED"/>
    <property type="match status" value="1"/>
</dbReference>
<dbReference type="PANTHER" id="PTHR33529:SF2">
    <property type="entry name" value="LIPOPOLYSACCHARIDE EXPORT SYSTEM PERMEASE PROTEIN LPTG"/>
    <property type="match status" value="1"/>
</dbReference>
<dbReference type="InterPro" id="IPR030923">
    <property type="entry name" value="LptG"/>
</dbReference>
<keyword evidence="2" id="KW-1003">Cell membrane</keyword>
<keyword evidence="8" id="KW-1185">Reference proteome</keyword>
<comment type="subcellular location">
    <subcellularLocation>
        <location evidence="1">Cell membrane</location>
        <topology evidence="1">Multi-pass membrane protein</topology>
    </subcellularLocation>
</comment>
<dbReference type="GO" id="GO:0055085">
    <property type="term" value="P:transmembrane transport"/>
    <property type="evidence" value="ECO:0007669"/>
    <property type="project" value="InterPro"/>
</dbReference>
<dbReference type="OrthoDB" id="9798468at2"/>
<accession>A0A518REJ0</accession>
<dbReference type="EMBL" id="CP042239">
    <property type="protein sequence ID" value="QDX25855.1"/>
    <property type="molecule type" value="Genomic_DNA"/>
</dbReference>
<feature type="transmembrane region" description="Helical" evidence="6">
    <location>
        <begin position="21"/>
        <end position="40"/>
    </location>
</feature>
<keyword evidence="5 6" id="KW-0472">Membrane</keyword>
<evidence type="ECO:0000256" key="3">
    <source>
        <dbReference type="ARBA" id="ARBA00022692"/>
    </source>
</evidence>
<dbReference type="RefSeq" id="WP_145846093.1">
    <property type="nucleotide sequence ID" value="NZ_CP042239.1"/>
</dbReference>
<feature type="transmembrane region" description="Helical" evidence="6">
    <location>
        <begin position="110"/>
        <end position="128"/>
    </location>
</feature>
<dbReference type="GO" id="GO:0015920">
    <property type="term" value="P:lipopolysaccharide transport"/>
    <property type="evidence" value="ECO:0007669"/>
    <property type="project" value="TreeGrafter"/>
</dbReference>
<evidence type="ECO:0000256" key="1">
    <source>
        <dbReference type="ARBA" id="ARBA00004651"/>
    </source>
</evidence>
<dbReference type="Pfam" id="PF03739">
    <property type="entry name" value="LptF_LptG"/>
    <property type="match status" value="1"/>
</dbReference>
<dbReference type="GO" id="GO:0043190">
    <property type="term" value="C:ATP-binding cassette (ABC) transporter complex"/>
    <property type="evidence" value="ECO:0007669"/>
    <property type="project" value="InterPro"/>
</dbReference>
<feature type="transmembrane region" description="Helical" evidence="6">
    <location>
        <begin position="340"/>
        <end position="363"/>
    </location>
</feature>
<evidence type="ECO:0000313" key="7">
    <source>
        <dbReference type="EMBL" id="QDX25855.1"/>
    </source>
</evidence>
<sequence length="367" mass="39522">MIHALTDFFPSRTVSLYMARSFLINTFAFLFGLVLILQTLDLLSESGRILAYPGNGDAQVWKYVGLRVPQIIATFLPFSVLLGTIVTFTTMNQNSEIIALKASGLSAHQVLAPLMIAGLGVAILSFSFNDRIVSRSSATLAAWKKVEYGPLPIDRGDRSNVWVREGTHLIHAMQIKGRADAAQLAGITIYERDGAVLKSLVRAKTGRREGDGWRVEGAERFDVESGTLTKLGSVVVARGVRPDQFTLANVDAESLSFGALSEAIDDLRAAGRPTKALEGALWHKLSGPLSSVLMPLLAAVAAFGIARSGKLFVRAVMGMGLGFLYFVADNFALAMGNLGAYPPFLAAWAPFLLFAMIGEAVLLKSEE</sequence>
<proteinExistence type="predicted"/>
<name>A0A518REJ0_9SPHN</name>
<keyword evidence="3 6" id="KW-0812">Transmembrane</keyword>
<protein>
    <submittedName>
        <fullName evidence="7">LPS export ABC transporter permease LptG</fullName>
    </submittedName>
</protein>
<evidence type="ECO:0000313" key="8">
    <source>
        <dbReference type="Proteomes" id="UP000318055"/>
    </source>
</evidence>
<dbReference type="InterPro" id="IPR005495">
    <property type="entry name" value="LptG/LptF_permease"/>
</dbReference>
<organism evidence="7 8">
    <name type="scientific">Sphingomonas suaedae</name>
    <dbReference type="NCBI Taxonomy" id="2599297"/>
    <lineage>
        <taxon>Bacteria</taxon>
        <taxon>Pseudomonadati</taxon>
        <taxon>Pseudomonadota</taxon>
        <taxon>Alphaproteobacteria</taxon>
        <taxon>Sphingomonadales</taxon>
        <taxon>Sphingomonadaceae</taxon>
        <taxon>Sphingomonas</taxon>
    </lineage>
</organism>
<dbReference type="KEGG" id="ssua:FPZ54_07350"/>
<dbReference type="AlphaFoldDB" id="A0A518REJ0"/>
<evidence type="ECO:0000256" key="5">
    <source>
        <dbReference type="ARBA" id="ARBA00023136"/>
    </source>
</evidence>
<evidence type="ECO:0000256" key="2">
    <source>
        <dbReference type="ARBA" id="ARBA00022475"/>
    </source>
</evidence>
<keyword evidence="4 6" id="KW-1133">Transmembrane helix</keyword>
<feature type="transmembrane region" description="Helical" evidence="6">
    <location>
        <begin position="311"/>
        <end position="328"/>
    </location>
</feature>
<gene>
    <name evidence="7" type="primary">lptG</name>
    <name evidence="7" type="ORF">FPZ54_07350</name>
</gene>
<dbReference type="NCBIfam" id="TIGR04408">
    <property type="entry name" value="LptG_lptG"/>
    <property type="match status" value="1"/>
</dbReference>
<reference evidence="7 8" key="1">
    <citation type="submission" date="2019-07" db="EMBL/GenBank/DDBJ databases">
        <title>Sphingomonas alkalisoli sp. nov., isolated from rhizosphere soil of Suaedae salsa.</title>
        <authorList>
            <person name="Zhang H."/>
            <person name="Xu L."/>
            <person name="Zhang J.-X."/>
            <person name="Sun J.-Q."/>
        </authorList>
    </citation>
    <scope>NUCLEOTIDE SEQUENCE [LARGE SCALE GENOMIC DNA]</scope>
    <source>
        <strain evidence="7 8">XS-10</strain>
    </source>
</reference>
<evidence type="ECO:0000256" key="4">
    <source>
        <dbReference type="ARBA" id="ARBA00022989"/>
    </source>
</evidence>
<dbReference type="Proteomes" id="UP000318055">
    <property type="component" value="Chromosome"/>
</dbReference>
<evidence type="ECO:0000256" key="6">
    <source>
        <dbReference type="SAM" id="Phobius"/>
    </source>
</evidence>
<feature type="transmembrane region" description="Helical" evidence="6">
    <location>
        <begin position="71"/>
        <end position="89"/>
    </location>
</feature>